<evidence type="ECO:0000313" key="11">
    <source>
        <dbReference type="Proteomes" id="UP000285290"/>
    </source>
</evidence>
<protein>
    <submittedName>
        <fullName evidence="2">Uncharacterized protein</fullName>
    </submittedName>
</protein>
<dbReference type="EMBL" id="QSHU01000061">
    <property type="protein sequence ID" value="RHC33459.1"/>
    <property type="molecule type" value="Genomic_DNA"/>
</dbReference>
<evidence type="ECO:0000313" key="6">
    <source>
        <dbReference type="EMBL" id="RHE30354.1"/>
    </source>
</evidence>
<feature type="transmembrane region" description="Helical" evidence="1">
    <location>
        <begin position="35"/>
        <end position="54"/>
    </location>
</feature>
<name>A0A3E4E4R7_9FIRM</name>
<dbReference type="EMBL" id="QSOB01000034">
    <property type="protein sequence ID" value="RGI65795.1"/>
    <property type="molecule type" value="Genomic_DNA"/>
</dbReference>
<organism evidence="2 8">
    <name type="scientific">Agathobacter rectalis</name>
    <dbReference type="NCBI Taxonomy" id="39491"/>
    <lineage>
        <taxon>Bacteria</taxon>
        <taxon>Bacillati</taxon>
        <taxon>Bacillota</taxon>
        <taxon>Clostridia</taxon>
        <taxon>Lachnospirales</taxon>
        <taxon>Lachnospiraceae</taxon>
        <taxon>Agathobacter</taxon>
    </lineage>
</organism>
<evidence type="ECO:0000313" key="8">
    <source>
        <dbReference type="Proteomes" id="UP000260642"/>
    </source>
</evidence>
<feature type="transmembrane region" description="Helical" evidence="1">
    <location>
        <begin position="9"/>
        <end position="29"/>
    </location>
</feature>
<keyword evidence="1" id="KW-0812">Transmembrane</keyword>
<dbReference type="EMBL" id="QRKN01000003">
    <property type="protein sequence ID" value="RHI23645.1"/>
    <property type="molecule type" value="Genomic_DNA"/>
</dbReference>
<evidence type="ECO:0000313" key="13">
    <source>
        <dbReference type="Proteomes" id="UP000286104"/>
    </source>
</evidence>
<dbReference type="Proteomes" id="UP000286104">
    <property type="component" value="Unassembled WGS sequence"/>
</dbReference>
<reference evidence="8 9" key="1">
    <citation type="submission" date="2018-08" db="EMBL/GenBank/DDBJ databases">
        <title>A genome reference for cultivated species of the human gut microbiota.</title>
        <authorList>
            <person name="Zou Y."/>
            <person name="Xue W."/>
            <person name="Luo G."/>
        </authorList>
    </citation>
    <scope>NUCLEOTIDE SEQUENCE [LARGE SCALE GENOMIC DNA]</scope>
    <source>
        <strain evidence="4 10">AF17-27</strain>
        <strain evidence="7 12">AM16-11</strain>
        <strain evidence="6 11">AM29-10</strain>
        <strain evidence="5 13">AM36-3AA</strain>
        <strain evidence="3 9">OM07-13</strain>
        <strain evidence="2 8">TM10-3</strain>
    </source>
</reference>
<evidence type="ECO:0000313" key="7">
    <source>
        <dbReference type="EMBL" id="RHI23645.1"/>
    </source>
</evidence>
<dbReference type="EMBL" id="QSKC01000028">
    <property type="protein sequence ID" value="RHE30354.1"/>
    <property type="molecule type" value="Genomic_DNA"/>
</dbReference>
<sequence>MNRDGINKTIFWSLLYIFLYSACTVIANLYLPNLLLITVGVSGIIYIIFNLFFIPYKREKLFVNGIFGALAVMFTGIWLGKQLDLESTISIGAVVTTMDIISFTKIGKRTVNAKAMSNKTVAAKLFVYGLEKNDVLIPTCGFGDYLYYAMWISGTHALSSSGMSYVFVAFMVCVGTIIQSITVKVLAKRDGFKGFPGTVFPFLCTVLAYLLLYYQGI</sequence>
<accession>A0A3E4E4R7</accession>
<dbReference type="RefSeq" id="WP_117483097.1">
    <property type="nucleotide sequence ID" value="NZ_QRKN01000003.1"/>
</dbReference>
<proteinExistence type="predicted"/>
<comment type="caution">
    <text evidence="2">The sequence shown here is derived from an EMBL/GenBank/DDBJ whole genome shotgun (WGS) entry which is preliminary data.</text>
</comment>
<feature type="transmembrane region" description="Helical" evidence="1">
    <location>
        <begin position="61"/>
        <end position="80"/>
    </location>
</feature>
<dbReference type="AlphaFoldDB" id="A0A3E4E4R7"/>
<dbReference type="Proteomes" id="UP000285865">
    <property type="component" value="Unassembled WGS sequence"/>
</dbReference>
<gene>
    <name evidence="7" type="ORF">DW172_06090</name>
    <name evidence="6" type="ORF">DW753_14265</name>
    <name evidence="5" type="ORF">DW848_16865</name>
    <name evidence="4" type="ORF">DWW89_07565</name>
    <name evidence="3" type="ORF">DXB99_11975</name>
    <name evidence="2" type="ORF">DXD95_13720</name>
</gene>
<dbReference type="EMBL" id="QSTP01000014">
    <property type="protein sequence ID" value="RGM69547.1"/>
    <property type="molecule type" value="Genomic_DNA"/>
</dbReference>
<dbReference type="Proteomes" id="UP000260758">
    <property type="component" value="Unassembled WGS sequence"/>
</dbReference>
<evidence type="ECO:0000256" key="1">
    <source>
        <dbReference type="SAM" id="Phobius"/>
    </source>
</evidence>
<dbReference type="EMBL" id="QRXR01000010">
    <property type="protein sequence ID" value="RGU25041.1"/>
    <property type="molecule type" value="Genomic_DNA"/>
</dbReference>
<evidence type="ECO:0000313" key="3">
    <source>
        <dbReference type="EMBL" id="RGM69547.1"/>
    </source>
</evidence>
<evidence type="ECO:0000313" key="12">
    <source>
        <dbReference type="Proteomes" id="UP000285865"/>
    </source>
</evidence>
<dbReference type="Proteomes" id="UP000283765">
    <property type="component" value="Unassembled WGS sequence"/>
</dbReference>
<keyword evidence="1" id="KW-0472">Membrane</keyword>
<evidence type="ECO:0000313" key="9">
    <source>
        <dbReference type="Proteomes" id="UP000260758"/>
    </source>
</evidence>
<evidence type="ECO:0000313" key="5">
    <source>
        <dbReference type="EMBL" id="RHC33459.1"/>
    </source>
</evidence>
<dbReference type="Proteomes" id="UP000285290">
    <property type="component" value="Unassembled WGS sequence"/>
</dbReference>
<keyword evidence="1" id="KW-1133">Transmembrane helix</keyword>
<evidence type="ECO:0000313" key="10">
    <source>
        <dbReference type="Proteomes" id="UP000283765"/>
    </source>
</evidence>
<dbReference type="Proteomes" id="UP000260642">
    <property type="component" value="Unassembled WGS sequence"/>
</dbReference>
<evidence type="ECO:0000313" key="2">
    <source>
        <dbReference type="EMBL" id="RGI65795.1"/>
    </source>
</evidence>
<feature type="transmembrane region" description="Helical" evidence="1">
    <location>
        <begin position="194"/>
        <end position="214"/>
    </location>
</feature>
<feature type="transmembrane region" description="Helical" evidence="1">
    <location>
        <begin position="165"/>
        <end position="187"/>
    </location>
</feature>
<evidence type="ECO:0000313" key="4">
    <source>
        <dbReference type="EMBL" id="RGU25041.1"/>
    </source>
</evidence>